<accession>A0A8G1QSY7</accession>
<evidence type="ECO:0000256" key="1">
    <source>
        <dbReference type="SAM" id="MobiDB-lite"/>
    </source>
</evidence>
<protein>
    <submittedName>
        <fullName evidence="2">Uncharacterized protein</fullName>
    </submittedName>
</protein>
<dbReference type="Proteomes" id="UP000249526">
    <property type="component" value="Unassembled WGS sequence"/>
</dbReference>
<feature type="region of interest" description="Disordered" evidence="1">
    <location>
        <begin position="36"/>
        <end position="60"/>
    </location>
</feature>
<evidence type="ECO:0000313" key="3">
    <source>
        <dbReference type="Proteomes" id="UP000249526"/>
    </source>
</evidence>
<name>A0A8G1QSY7_9EURO</name>
<dbReference type="AlphaFoldDB" id="A0A8G1QSY7"/>
<gene>
    <name evidence="2" type="ORF">BO85DRAFT_164906</name>
</gene>
<proteinExistence type="predicted"/>
<dbReference type="EMBL" id="KZ825079">
    <property type="protein sequence ID" value="RAH53073.1"/>
    <property type="molecule type" value="Genomic_DNA"/>
</dbReference>
<organism evidence="2 3">
    <name type="scientific">Aspergillus piperis CBS 112811</name>
    <dbReference type="NCBI Taxonomy" id="1448313"/>
    <lineage>
        <taxon>Eukaryota</taxon>
        <taxon>Fungi</taxon>
        <taxon>Dikarya</taxon>
        <taxon>Ascomycota</taxon>
        <taxon>Pezizomycotina</taxon>
        <taxon>Eurotiomycetes</taxon>
        <taxon>Eurotiomycetidae</taxon>
        <taxon>Eurotiales</taxon>
        <taxon>Aspergillaceae</taxon>
        <taxon>Aspergillus</taxon>
        <taxon>Aspergillus subgen. Circumdati</taxon>
    </lineage>
</organism>
<sequence>MTGSCEFHNPDRELRPERAGLEVICQVHLSFSTDKTLPPNLLPEKPSNQTRWFPAPAPRSTSGSFLIGQHYVRSQPRFRSISPDSGIPYPYFTGEPTALGNASHELVPAKAQ</sequence>
<reference evidence="2 3" key="1">
    <citation type="submission" date="2018-02" db="EMBL/GenBank/DDBJ databases">
        <title>The genomes of Aspergillus section Nigri reveals drivers in fungal speciation.</title>
        <authorList>
            <consortium name="DOE Joint Genome Institute"/>
            <person name="Vesth T.C."/>
            <person name="Nybo J."/>
            <person name="Theobald S."/>
            <person name="Brandl J."/>
            <person name="Frisvad J.C."/>
            <person name="Nielsen K.F."/>
            <person name="Lyhne E.K."/>
            <person name="Kogle M.E."/>
            <person name="Kuo A."/>
            <person name="Riley R."/>
            <person name="Clum A."/>
            <person name="Nolan M."/>
            <person name="Lipzen A."/>
            <person name="Salamov A."/>
            <person name="Henrissat B."/>
            <person name="Wiebenga A."/>
            <person name="De vries R.P."/>
            <person name="Grigoriev I.V."/>
            <person name="Mortensen U.H."/>
            <person name="Andersen M.R."/>
            <person name="Baker S.E."/>
        </authorList>
    </citation>
    <scope>NUCLEOTIDE SEQUENCE [LARGE SCALE GENOMIC DNA]</scope>
    <source>
        <strain evidence="2 3">CBS 112811</strain>
    </source>
</reference>
<dbReference type="GeneID" id="37157657"/>
<dbReference type="RefSeq" id="XP_025510995.1">
    <property type="nucleotide sequence ID" value="XM_025654255.1"/>
</dbReference>
<keyword evidence="3" id="KW-1185">Reference proteome</keyword>
<evidence type="ECO:0000313" key="2">
    <source>
        <dbReference type="EMBL" id="RAH53073.1"/>
    </source>
</evidence>
<feature type="region of interest" description="Disordered" evidence="1">
    <location>
        <begin position="90"/>
        <end position="112"/>
    </location>
</feature>